<dbReference type="InterPro" id="IPR010819">
    <property type="entry name" value="AGE/CE"/>
</dbReference>
<evidence type="ECO:0000313" key="3">
    <source>
        <dbReference type="EMBL" id="SHI53486.1"/>
    </source>
</evidence>
<gene>
    <name evidence="3" type="ORF">SAMN02745244_00546</name>
</gene>
<evidence type="ECO:0000313" key="4">
    <source>
        <dbReference type="Proteomes" id="UP000184512"/>
    </source>
</evidence>
<dbReference type="GO" id="GO:0016853">
    <property type="term" value="F:isomerase activity"/>
    <property type="evidence" value="ECO:0007669"/>
    <property type="project" value="UniProtKB-KW"/>
</dbReference>
<keyword evidence="4" id="KW-1185">Reference proteome</keyword>
<evidence type="ECO:0000256" key="1">
    <source>
        <dbReference type="ARBA" id="ARBA00008558"/>
    </source>
</evidence>
<keyword evidence="2" id="KW-0413">Isomerase</keyword>
<dbReference type="STRING" id="1123357.SAMN02745244_00546"/>
<proteinExistence type="inferred from homology"/>
<dbReference type="InterPro" id="IPR012341">
    <property type="entry name" value="6hp_glycosidase-like_sf"/>
</dbReference>
<dbReference type="EMBL" id="FQZG01000008">
    <property type="protein sequence ID" value="SHI53486.1"/>
    <property type="molecule type" value="Genomic_DNA"/>
</dbReference>
<dbReference type="Proteomes" id="UP000184512">
    <property type="component" value="Unassembled WGS sequence"/>
</dbReference>
<dbReference type="Pfam" id="PF07221">
    <property type="entry name" value="GlcNAc_2-epim"/>
    <property type="match status" value="1"/>
</dbReference>
<protein>
    <submittedName>
        <fullName evidence="3">Mannose or cellobiose epimerase, N-acyl-D-glucosamine 2-epimerase family</fullName>
    </submittedName>
</protein>
<dbReference type="RefSeq" id="WP_073186024.1">
    <property type="nucleotide sequence ID" value="NZ_FQZG01000008.1"/>
</dbReference>
<dbReference type="OrthoDB" id="9806359at2"/>
<dbReference type="GO" id="GO:0005975">
    <property type="term" value="P:carbohydrate metabolic process"/>
    <property type="evidence" value="ECO:0007669"/>
    <property type="project" value="InterPro"/>
</dbReference>
<evidence type="ECO:0000256" key="2">
    <source>
        <dbReference type="ARBA" id="ARBA00023235"/>
    </source>
</evidence>
<dbReference type="PANTHER" id="PTHR15108">
    <property type="entry name" value="N-ACYLGLUCOSAMINE-2-EPIMERASE"/>
    <property type="match status" value="1"/>
</dbReference>
<dbReference type="AlphaFoldDB" id="A0A1M6BXH7"/>
<comment type="similarity">
    <text evidence="1">Belongs to the N-acylglucosamine 2-epimerase family.</text>
</comment>
<accession>A0A1M6BXH7</accession>
<reference evidence="3 4" key="1">
    <citation type="submission" date="2016-11" db="EMBL/GenBank/DDBJ databases">
        <authorList>
            <person name="Jaros S."/>
            <person name="Januszkiewicz K."/>
            <person name="Wedrychowicz H."/>
        </authorList>
    </citation>
    <scope>NUCLEOTIDE SEQUENCE [LARGE SCALE GENOMIC DNA]</scope>
    <source>
        <strain evidence="3 4">DSM 12906</strain>
    </source>
</reference>
<organism evidence="3 4">
    <name type="scientific">Tessaracoccus bendigoensis DSM 12906</name>
    <dbReference type="NCBI Taxonomy" id="1123357"/>
    <lineage>
        <taxon>Bacteria</taxon>
        <taxon>Bacillati</taxon>
        <taxon>Actinomycetota</taxon>
        <taxon>Actinomycetes</taxon>
        <taxon>Propionibacteriales</taxon>
        <taxon>Propionibacteriaceae</taxon>
        <taxon>Tessaracoccus</taxon>
    </lineage>
</organism>
<dbReference type="InterPro" id="IPR008928">
    <property type="entry name" value="6-hairpin_glycosidase_sf"/>
</dbReference>
<sequence>MLPWPRLPQHLTWLQSETQRLLGFGVRAIVPGKGAAWLDGSGLPDESHPVETWITCRTAHVYSLGVLLGRPGSQVLAQGAVDALALGPLRDATHGGWFHDARQQGAKEAYDHAFVVLASSSATLAGLDGARQLLDDALDTIMERFWDEEHGLMVDAVSPSFDSVDPYRGINANMHSVEAFLAAADVTGDVAWLRRAERIARFARSQAEANQWRLPEHFDEDWVPQLEYNVDRPDDPFRPYGATVGHGLEWARLFLHLQAALGDTEAGWVDAAVSLYDRAVADGWAADGKEGFVYTTGWDGTPVTRDRMHWVAAEAIGAAAALYSATGDERFASDYARWWDHAETCFIDRFDGSWFHQLDPQNRPTDTVWPGKPDLYHAVQATLIPRLPLTPSLATAVSRGLLQG</sequence>
<dbReference type="SUPFAM" id="SSF48208">
    <property type="entry name" value="Six-hairpin glycosidases"/>
    <property type="match status" value="1"/>
</dbReference>
<name>A0A1M6BXH7_9ACTN</name>
<dbReference type="Gene3D" id="1.50.10.10">
    <property type="match status" value="1"/>
</dbReference>